<feature type="domain" description="Type IX secretion system protein PorV" evidence="2">
    <location>
        <begin position="18"/>
        <end position="257"/>
    </location>
</feature>
<dbReference type="Gene3D" id="2.40.160.60">
    <property type="entry name" value="Outer membrane protein transport protein (OMPP1/FadL/TodX)"/>
    <property type="match status" value="2"/>
</dbReference>
<dbReference type="NCBIfam" id="NF033710">
    <property type="entry name" value="T9SS_OM_PorV"/>
    <property type="match status" value="1"/>
</dbReference>
<feature type="chain" id="PRO_5045688258" evidence="1">
    <location>
        <begin position="19"/>
        <end position="381"/>
    </location>
</feature>
<dbReference type="Proteomes" id="UP001468798">
    <property type="component" value="Unassembled WGS sequence"/>
</dbReference>
<sequence length="381" mass="42389">MKKLILIFIGVVTTNAIAQDRTITTGVPFLQIAADARAAGMGDIGVATSPDTYSQQWNPAKYAFAIDKQGFSVSYTPYLTDIVNDISLGQVTYYNRFNERSAFAGSIRYFGLGEIELRQDANDPARLVSPNEFAIDGSYSLHLSDYFSMAVGGRFIHSNLKVASDNGDASPASTFAVDIAGYYQSEEIAYSDFNGRWRGGFNIQNLGPKISYDNDEFNNNFLPANLKIGAGFDFILDEYNKVGVNLEFNKLLVPTPQFESTDTTDEANQKTEDYRKIGWVSGVFKSLGDAPGGFNEELKEVTYALGAEYEYQDSFSLRSGYFHESDQKGARKFFSLGAGFKYNVVKVDVSYLFSASKVKNPLENTLRFSLTFNFGDKYENY</sequence>
<feature type="signal peptide" evidence="1">
    <location>
        <begin position="1"/>
        <end position="18"/>
    </location>
</feature>
<dbReference type="InterPro" id="IPR045741">
    <property type="entry name" value="PorV"/>
</dbReference>
<evidence type="ECO:0000259" key="2">
    <source>
        <dbReference type="Pfam" id="PF19572"/>
    </source>
</evidence>
<evidence type="ECO:0000313" key="4">
    <source>
        <dbReference type="Proteomes" id="UP001468798"/>
    </source>
</evidence>
<keyword evidence="1" id="KW-0732">Signal</keyword>
<proteinExistence type="predicted"/>
<organism evidence="3 4">
    <name type="scientific">Flavobacterium polysaccharolyticum</name>
    <dbReference type="NCBI Taxonomy" id="3133148"/>
    <lineage>
        <taxon>Bacteria</taxon>
        <taxon>Pseudomonadati</taxon>
        <taxon>Bacteroidota</taxon>
        <taxon>Flavobacteriia</taxon>
        <taxon>Flavobacteriales</taxon>
        <taxon>Flavobacteriaceae</taxon>
        <taxon>Flavobacterium</taxon>
    </lineage>
</organism>
<keyword evidence="4" id="KW-1185">Reference proteome</keyword>
<accession>A0ABU9NME1</accession>
<dbReference type="NCBIfam" id="NF033709">
    <property type="entry name" value="PorV_fam"/>
    <property type="match status" value="1"/>
</dbReference>
<evidence type="ECO:0000256" key="1">
    <source>
        <dbReference type="SAM" id="SignalP"/>
    </source>
</evidence>
<dbReference type="EMBL" id="JBCGDP010000002">
    <property type="protein sequence ID" value="MEM0575542.1"/>
    <property type="molecule type" value="Genomic_DNA"/>
</dbReference>
<comment type="caution">
    <text evidence="3">The sequence shown here is derived from an EMBL/GenBank/DDBJ whole genome shotgun (WGS) entry which is preliminary data.</text>
</comment>
<gene>
    <name evidence="3" type="primary">porV</name>
    <name evidence="3" type="ORF">WFZ86_03445</name>
</gene>
<dbReference type="Pfam" id="PF19572">
    <property type="entry name" value="PorV"/>
    <property type="match status" value="1"/>
</dbReference>
<evidence type="ECO:0000313" key="3">
    <source>
        <dbReference type="EMBL" id="MEM0575542.1"/>
    </source>
</evidence>
<dbReference type="RefSeq" id="WP_342690631.1">
    <property type="nucleotide sequence ID" value="NZ_JBCGDP010000002.1"/>
</dbReference>
<dbReference type="InterPro" id="IPR047799">
    <property type="entry name" value="T9SS_OM_PorV"/>
</dbReference>
<name>A0ABU9NME1_9FLAO</name>
<reference evidence="3 4" key="1">
    <citation type="submission" date="2024-03" db="EMBL/GenBank/DDBJ databases">
        <title>Two novel species of the genus Flavobacterium exhibiting potentially degradation of complex polysaccharides.</title>
        <authorList>
            <person name="Lian X."/>
        </authorList>
    </citation>
    <scope>NUCLEOTIDE SEQUENCE [LARGE SCALE GENOMIC DNA]</scope>
    <source>
        <strain evidence="3 4">N6</strain>
    </source>
</reference>
<protein>
    <submittedName>
        <fullName evidence="3">Type IX secretion system outer membrane channel protein PorV</fullName>
    </submittedName>
</protein>